<keyword evidence="3" id="KW-1185">Reference proteome</keyword>
<protein>
    <submittedName>
        <fullName evidence="2">Uncharacterized protein</fullName>
    </submittedName>
</protein>
<gene>
    <name evidence="2" type="ORF">PCOR1329_LOCUS75763</name>
</gene>
<name>A0ABN9XHN0_9DINO</name>
<organism evidence="2 3">
    <name type="scientific">Prorocentrum cordatum</name>
    <dbReference type="NCBI Taxonomy" id="2364126"/>
    <lineage>
        <taxon>Eukaryota</taxon>
        <taxon>Sar</taxon>
        <taxon>Alveolata</taxon>
        <taxon>Dinophyceae</taxon>
        <taxon>Prorocentrales</taxon>
        <taxon>Prorocentraceae</taxon>
        <taxon>Prorocentrum</taxon>
    </lineage>
</organism>
<evidence type="ECO:0000313" key="3">
    <source>
        <dbReference type="Proteomes" id="UP001189429"/>
    </source>
</evidence>
<evidence type="ECO:0000256" key="1">
    <source>
        <dbReference type="SAM" id="MobiDB-lite"/>
    </source>
</evidence>
<accession>A0ABN9XHN0</accession>
<dbReference type="EMBL" id="CAUYUJ010020364">
    <property type="protein sequence ID" value="CAK0897621.1"/>
    <property type="molecule type" value="Genomic_DNA"/>
</dbReference>
<proteinExistence type="predicted"/>
<evidence type="ECO:0000313" key="2">
    <source>
        <dbReference type="EMBL" id="CAK0897621.1"/>
    </source>
</evidence>
<reference evidence="2" key="1">
    <citation type="submission" date="2023-10" db="EMBL/GenBank/DDBJ databases">
        <authorList>
            <person name="Chen Y."/>
            <person name="Shah S."/>
            <person name="Dougan E. K."/>
            <person name="Thang M."/>
            <person name="Chan C."/>
        </authorList>
    </citation>
    <scope>NUCLEOTIDE SEQUENCE [LARGE SCALE GENOMIC DNA]</scope>
</reference>
<sequence length="275" mass="30854">MAVQGRRSTRHEWLPAGPEKFAVPVPRDAHDPVRRVLDPLELHHRQQMTRHWVHGPDLERAASEEPKGWRRVLQEKRQRRASEDEELYGDIFEHVPPGSRPFQRQLQDARQRSRRLHSDQADLEGPGKFHDVRSATSYTRQLVMDDPLCGFRSGDTAALKPGGGPASGGCHQDEHDRRSDLDFCFVTGGAWQRGLVEVVFYSDRQLSVVKAERLARISKAEVTARKRLFKAAHSGFGTRSDTALGMPGLRAGDVAGHARERSLSLPGISAGPRRC</sequence>
<feature type="region of interest" description="Disordered" evidence="1">
    <location>
        <begin position="92"/>
        <end position="131"/>
    </location>
</feature>
<dbReference type="Proteomes" id="UP001189429">
    <property type="component" value="Unassembled WGS sequence"/>
</dbReference>
<comment type="caution">
    <text evidence="2">The sequence shown here is derived from an EMBL/GenBank/DDBJ whole genome shotgun (WGS) entry which is preliminary data.</text>
</comment>
<feature type="compositionally biased region" description="Basic and acidic residues" evidence="1">
    <location>
        <begin position="107"/>
        <end position="131"/>
    </location>
</feature>